<dbReference type="CDD" id="cd16260">
    <property type="entry name" value="EF4_III"/>
    <property type="match status" value="1"/>
</dbReference>
<keyword evidence="5 8" id="KW-0496">Mitochondrion</keyword>
<dbReference type="CDD" id="cd03699">
    <property type="entry name" value="EF4_II"/>
    <property type="match status" value="1"/>
</dbReference>
<evidence type="ECO:0000256" key="2">
    <source>
        <dbReference type="ARBA" id="ARBA00022741"/>
    </source>
</evidence>
<dbReference type="SUPFAM" id="SSF54980">
    <property type="entry name" value="EF-G C-terminal domain-like"/>
    <property type="match status" value="2"/>
</dbReference>
<dbReference type="InterPro" id="IPR013842">
    <property type="entry name" value="LepA_CTD"/>
</dbReference>
<dbReference type="HAMAP" id="MF_00071">
    <property type="entry name" value="LepA"/>
    <property type="match status" value="1"/>
</dbReference>
<feature type="binding site" evidence="8">
    <location>
        <begin position="236"/>
        <end position="239"/>
    </location>
    <ligand>
        <name>GTP</name>
        <dbReference type="ChEBI" id="CHEBI:37565"/>
    </ligand>
</feature>
<dbReference type="PROSITE" id="PS00301">
    <property type="entry name" value="G_TR_1"/>
    <property type="match status" value="1"/>
</dbReference>
<dbReference type="InterPro" id="IPR035647">
    <property type="entry name" value="EFG_III/V"/>
</dbReference>
<dbReference type="NCBIfam" id="TIGR01393">
    <property type="entry name" value="lepA"/>
    <property type="match status" value="1"/>
</dbReference>
<dbReference type="Pfam" id="PF06421">
    <property type="entry name" value="LepA_C"/>
    <property type="match status" value="1"/>
</dbReference>
<dbReference type="FunFam" id="3.30.70.240:FF:000007">
    <property type="entry name" value="Translation factor GUF1, mitochondrial"/>
    <property type="match status" value="1"/>
</dbReference>
<dbReference type="KEGG" id="dpo:6901907"/>
<evidence type="ECO:0000256" key="7">
    <source>
        <dbReference type="ARBA" id="ARBA00023136"/>
    </source>
</evidence>
<dbReference type="Gene3D" id="2.40.30.10">
    <property type="entry name" value="Translation factors"/>
    <property type="match status" value="1"/>
</dbReference>
<dbReference type="Pfam" id="PF00679">
    <property type="entry name" value="EFG_C"/>
    <property type="match status" value="1"/>
</dbReference>
<dbReference type="GO" id="GO:0005743">
    <property type="term" value="C:mitochondrial inner membrane"/>
    <property type="evidence" value="ECO:0007669"/>
    <property type="project" value="UniProtKB-SubCell"/>
</dbReference>
<dbReference type="Gene3D" id="3.40.50.300">
    <property type="entry name" value="P-loop containing nucleotide triphosphate hydrolases"/>
    <property type="match status" value="1"/>
</dbReference>
<comment type="subcellular location">
    <subcellularLocation>
        <location evidence="8">Mitochondrion inner membrane</location>
        <topology evidence="8">Peripheral membrane protein</topology>
        <orientation evidence="8">Matrix side</orientation>
    </subcellularLocation>
</comment>
<keyword evidence="3 8" id="KW-0999">Mitochondrion inner membrane</keyword>
<name>A0A6I8UYH1_DROPS</name>
<dbReference type="InterPro" id="IPR027417">
    <property type="entry name" value="P-loop_NTPase"/>
</dbReference>
<dbReference type="InterPro" id="IPR000795">
    <property type="entry name" value="T_Tr_GTP-bd_dom"/>
</dbReference>
<dbReference type="NCBIfam" id="TIGR00231">
    <property type="entry name" value="small_GTP"/>
    <property type="match status" value="1"/>
</dbReference>
<dbReference type="Proteomes" id="UP000001819">
    <property type="component" value="Chromosome X"/>
</dbReference>
<evidence type="ECO:0000256" key="6">
    <source>
        <dbReference type="ARBA" id="ARBA00023134"/>
    </source>
</evidence>
<feature type="binding site" evidence="8">
    <location>
        <begin position="117"/>
        <end position="124"/>
    </location>
    <ligand>
        <name>GTP</name>
        <dbReference type="ChEBI" id="CHEBI:37565"/>
    </ligand>
</feature>
<dbReference type="Pfam" id="PF00009">
    <property type="entry name" value="GTP_EFTU"/>
    <property type="match status" value="1"/>
</dbReference>
<dbReference type="SUPFAM" id="SSF52540">
    <property type="entry name" value="P-loop containing nucleoside triphosphate hydrolases"/>
    <property type="match status" value="1"/>
</dbReference>
<dbReference type="FunFam" id="3.30.70.2570:FF:000001">
    <property type="entry name" value="Translation factor GUF1, mitochondrial"/>
    <property type="match status" value="1"/>
</dbReference>
<dbReference type="GO" id="GO:0006412">
    <property type="term" value="P:translation"/>
    <property type="evidence" value="ECO:0007669"/>
    <property type="project" value="UniProtKB-KW"/>
</dbReference>
<dbReference type="RefSeq" id="XP_002133441.3">
    <property type="nucleotide sequence ID" value="XM_002133405.3"/>
</dbReference>
<keyword evidence="4 8" id="KW-0378">Hydrolase</keyword>
<dbReference type="GO" id="GO:0005759">
    <property type="term" value="C:mitochondrial matrix"/>
    <property type="evidence" value="ECO:0007669"/>
    <property type="project" value="UniProtKB-UniRule"/>
</dbReference>
<dbReference type="InterPro" id="IPR038363">
    <property type="entry name" value="LepA_C_sf"/>
</dbReference>
<dbReference type="FunFam" id="3.40.50.300:FF:000078">
    <property type="entry name" value="Elongation factor 4"/>
    <property type="match status" value="1"/>
</dbReference>
<dbReference type="GO" id="GO:0045727">
    <property type="term" value="P:positive regulation of translation"/>
    <property type="evidence" value="ECO:0007669"/>
    <property type="project" value="UniProtKB-UniRule"/>
</dbReference>
<gene>
    <name evidence="8 11" type="primary">waw</name>
</gene>
<dbReference type="CDD" id="cd03709">
    <property type="entry name" value="lepA_C"/>
    <property type="match status" value="1"/>
</dbReference>
<dbReference type="InterPro" id="IPR006297">
    <property type="entry name" value="EF-4"/>
</dbReference>
<evidence type="ECO:0000259" key="9">
    <source>
        <dbReference type="PROSITE" id="PS51722"/>
    </source>
</evidence>
<dbReference type="InterPro" id="IPR009000">
    <property type="entry name" value="Transl_B-barrel_sf"/>
</dbReference>
<dbReference type="PRINTS" id="PR00315">
    <property type="entry name" value="ELONGATNFCT"/>
</dbReference>
<comment type="similarity">
    <text evidence="1">Belongs to the TRAFAC class translation factor GTPase superfamily. Classic translation factor GTPase family. LepA subfamily.</text>
</comment>
<dbReference type="GO" id="GO:0005525">
    <property type="term" value="F:GTP binding"/>
    <property type="evidence" value="ECO:0007669"/>
    <property type="project" value="UniProtKB-UniRule"/>
</dbReference>
<proteinExistence type="inferred from homology"/>
<dbReference type="FunFam" id="3.30.70.870:FF:000004">
    <property type="entry name" value="Translation factor GUF1, mitochondrial"/>
    <property type="match status" value="1"/>
</dbReference>
<accession>A0A6I8UYH1</accession>
<keyword evidence="8" id="KW-0648">Protein biosynthesis</keyword>
<keyword evidence="10" id="KW-1185">Reference proteome</keyword>
<keyword evidence="6 8" id="KW-0342">GTP-binding</keyword>
<dbReference type="GO" id="GO:0097177">
    <property type="term" value="F:mitochondrial ribosome binding"/>
    <property type="evidence" value="ECO:0007669"/>
    <property type="project" value="TreeGrafter"/>
</dbReference>
<dbReference type="AlphaFoldDB" id="A0A6I8UYH1"/>
<feature type="domain" description="Tr-type G" evidence="9">
    <location>
        <begin position="108"/>
        <end position="289"/>
    </location>
</feature>
<evidence type="ECO:0000256" key="1">
    <source>
        <dbReference type="ARBA" id="ARBA00005454"/>
    </source>
</evidence>
<dbReference type="Gene3D" id="3.30.70.240">
    <property type="match status" value="1"/>
</dbReference>
<protein>
    <recommendedName>
        <fullName evidence="8">Translation factor waclaw, mitochondrial</fullName>
        <ecNumber evidence="8">3.6.5.n1</ecNumber>
    </recommendedName>
    <alternativeName>
        <fullName evidence="8">Elongation factor 4 homolog</fullName>
        <shortName evidence="8">EF-4</shortName>
    </alternativeName>
    <alternativeName>
        <fullName evidence="8">GTPase GUF1 homolog</fullName>
    </alternativeName>
    <alternativeName>
        <fullName evidence="8">Ribosomal back-translocase</fullName>
    </alternativeName>
</protein>
<keyword evidence="2 8" id="KW-0547">Nucleotide-binding</keyword>
<organism evidence="10 11">
    <name type="scientific">Drosophila pseudoobscura pseudoobscura</name>
    <name type="common">Fruit fly</name>
    <dbReference type="NCBI Taxonomy" id="46245"/>
    <lineage>
        <taxon>Eukaryota</taxon>
        <taxon>Metazoa</taxon>
        <taxon>Ecdysozoa</taxon>
        <taxon>Arthropoda</taxon>
        <taxon>Hexapoda</taxon>
        <taxon>Insecta</taxon>
        <taxon>Pterygota</taxon>
        <taxon>Neoptera</taxon>
        <taxon>Endopterygota</taxon>
        <taxon>Diptera</taxon>
        <taxon>Brachycera</taxon>
        <taxon>Muscomorpha</taxon>
        <taxon>Ephydroidea</taxon>
        <taxon>Drosophilidae</taxon>
        <taxon>Drosophila</taxon>
        <taxon>Sophophora</taxon>
    </lineage>
</organism>
<dbReference type="InterPro" id="IPR031157">
    <property type="entry name" value="G_TR_CS"/>
</dbReference>
<feature type="binding site" evidence="8">
    <location>
        <begin position="182"/>
        <end position="186"/>
    </location>
    <ligand>
        <name>GTP</name>
        <dbReference type="ChEBI" id="CHEBI:37565"/>
    </ligand>
</feature>
<comment type="catalytic activity">
    <reaction evidence="8">
        <text>GTP + H2O = GDP + phosphate + H(+)</text>
        <dbReference type="Rhea" id="RHEA:19669"/>
        <dbReference type="ChEBI" id="CHEBI:15377"/>
        <dbReference type="ChEBI" id="CHEBI:15378"/>
        <dbReference type="ChEBI" id="CHEBI:37565"/>
        <dbReference type="ChEBI" id="CHEBI:43474"/>
        <dbReference type="ChEBI" id="CHEBI:58189"/>
        <dbReference type="EC" id="3.6.5.n1"/>
    </reaction>
</comment>
<evidence type="ECO:0000313" key="10">
    <source>
        <dbReference type="Proteomes" id="UP000001819"/>
    </source>
</evidence>
<comment type="similarity">
    <text evidence="8">Belongs to the GTP-binding elongation factor family. LepA subfamily.</text>
</comment>
<evidence type="ECO:0000313" key="11">
    <source>
        <dbReference type="RefSeq" id="XP_002133441.3"/>
    </source>
</evidence>
<comment type="function">
    <text evidence="8">Promotes mitochondrial protein synthesis. May act as a fidelity factor of the translation reaction, by catalyzing a one-codon backward translocation of tRNAs on improperly translocated ribosomes. Binds to mitochondrial ribosomes in a GTP-dependent manner.</text>
</comment>
<dbReference type="EC" id="3.6.5.n1" evidence="8"/>
<reference evidence="11" key="1">
    <citation type="submission" date="2025-08" db="UniProtKB">
        <authorList>
            <consortium name="RefSeq"/>
        </authorList>
    </citation>
    <scope>IDENTIFICATION</scope>
    <source>
        <strain evidence="11">MV-25-SWS-2005</strain>
        <tissue evidence="11">Whole body</tissue>
    </source>
</reference>
<evidence type="ECO:0000256" key="8">
    <source>
        <dbReference type="HAMAP-Rule" id="MF_03137"/>
    </source>
</evidence>
<dbReference type="InterPro" id="IPR000640">
    <property type="entry name" value="EFG_V-like"/>
</dbReference>
<dbReference type="Gene3D" id="3.30.70.870">
    <property type="entry name" value="Elongation Factor G (Translational Gtpase), domain 3"/>
    <property type="match status" value="1"/>
</dbReference>
<dbReference type="PANTHER" id="PTHR43512:SF7">
    <property type="entry name" value="TRANSLATION FACTOR GUF1, MITOCHONDRIAL"/>
    <property type="match status" value="1"/>
</dbReference>
<dbReference type="InParanoid" id="A0A6I8UYH1"/>
<dbReference type="InterPro" id="IPR005225">
    <property type="entry name" value="Small_GTP-bd"/>
</dbReference>
<dbReference type="PANTHER" id="PTHR43512">
    <property type="entry name" value="TRANSLATION FACTOR GUF1-RELATED"/>
    <property type="match status" value="1"/>
</dbReference>
<dbReference type="FunCoup" id="A0A6I8UYH1">
    <property type="interactions" value="1928"/>
</dbReference>
<dbReference type="PROSITE" id="PS51722">
    <property type="entry name" value="G_TR_2"/>
    <property type="match status" value="1"/>
</dbReference>
<evidence type="ECO:0000256" key="3">
    <source>
        <dbReference type="ARBA" id="ARBA00022792"/>
    </source>
</evidence>
<evidence type="ECO:0000256" key="5">
    <source>
        <dbReference type="ARBA" id="ARBA00023128"/>
    </source>
</evidence>
<dbReference type="Gene3D" id="3.30.70.2570">
    <property type="entry name" value="Elongation factor 4, C-terminal domain"/>
    <property type="match status" value="1"/>
</dbReference>
<dbReference type="FunFam" id="2.40.30.10:FF:000015">
    <property type="entry name" value="Translation factor GUF1, mitochondrial"/>
    <property type="match status" value="1"/>
</dbReference>
<dbReference type="GO" id="GO:0003924">
    <property type="term" value="F:GTPase activity"/>
    <property type="evidence" value="ECO:0007669"/>
    <property type="project" value="UniProtKB-UniRule"/>
</dbReference>
<dbReference type="SUPFAM" id="SSF50447">
    <property type="entry name" value="Translation proteins"/>
    <property type="match status" value="1"/>
</dbReference>
<evidence type="ECO:0000256" key="4">
    <source>
        <dbReference type="ARBA" id="ARBA00022801"/>
    </source>
</evidence>
<dbReference type="CDD" id="cd01890">
    <property type="entry name" value="LepA"/>
    <property type="match status" value="1"/>
</dbReference>
<sequence length="707" mass="78694">MRLLTCCSVTLPGKEKCEFCTTMHKTLSIRWSLIQAVGVVHSHPARRCKGTVHWPWQGSYSWNWNKGLSTTNWVKNAAEASQSESSSGAVSELSQDSLLREFAKMPVERIRNFSIIAHVDHGKSTLADRLLELTGAISKNTGQHQVLDSLQVERERGITVKAQTASIYYKYKDELYLLNLIDTPGHVDFSNEVSRSLAACDGVILLVDACHGVQAQTVANYHLAKQRNLTVVPVLNKIDIKHANPDKVCHDMQLLFGIDPDQVLKVSAKLGTGVTQVLERVIEVIPAPRVERNSAFRALIFDSWFDKYRGALNLIYVLNGKLEQGQDIQSLATKKAYPVKSISVLRPFECGVASLSAGQVGLIACNMRNSKESIIGDTIHLKNQSVSAAGSYRPQQPLVFAGVFPVDQSKHVALRSAIEKMVLNDSAVTVKVDSSPALGQGWRLGFLGLLHMEVFCQRLEQEHGAEPIITAPSVTYRLVLGNPKMIRQQGTDTMDISNAALFPDPSSIREYYEPLVMGTIITPTEYVGQIIGLCVERRGLQQSSVNIDEARILMKYVLPLSEIILDFHDRLKSISSGYASFSYEDHGYHLTQLVRLDIHLNGKPVDELCRIVHSSKATGVARQMVHKLKDLIPKQMVQIAIQACVGSKVLARETIKAYRKDVTAKLYGGDVTRRMKLLKQQAEGKKKMRLFANIRVPHETFINVLKR</sequence>
<keyword evidence="7 8" id="KW-0472">Membrane</keyword>
<dbReference type="InterPro" id="IPR035654">
    <property type="entry name" value="LepA_IV"/>
</dbReference>